<evidence type="ECO:0000313" key="3">
    <source>
        <dbReference type="Proteomes" id="UP000593576"/>
    </source>
</evidence>
<comment type="caution">
    <text evidence="2">The sequence shown here is derived from an EMBL/GenBank/DDBJ whole genome shotgun (WGS) entry which is preliminary data.</text>
</comment>
<dbReference type="PANTHER" id="PTHR31343:SF4">
    <property type="entry name" value="DUF789 DOMAIN-CONTAINING PROTEIN"/>
    <property type="match status" value="1"/>
</dbReference>
<dbReference type="OrthoDB" id="1716402at2759"/>
<feature type="region of interest" description="Disordered" evidence="1">
    <location>
        <begin position="177"/>
        <end position="203"/>
    </location>
</feature>
<organism evidence="2 3">
    <name type="scientific">Gossypium schwendimanii</name>
    <name type="common">Cotton</name>
    <dbReference type="NCBI Taxonomy" id="34291"/>
    <lineage>
        <taxon>Eukaryota</taxon>
        <taxon>Viridiplantae</taxon>
        <taxon>Streptophyta</taxon>
        <taxon>Embryophyta</taxon>
        <taxon>Tracheophyta</taxon>
        <taxon>Spermatophyta</taxon>
        <taxon>Magnoliopsida</taxon>
        <taxon>eudicotyledons</taxon>
        <taxon>Gunneridae</taxon>
        <taxon>Pentapetalae</taxon>
        <taxon>rosids</taxon>
        <taxon>malvids</taxon>
        <taxon>Malvales</taxon>
        <taxon>Malvaceae</taxon>
        <taxon>Malvoideae</taxon>
        <taxon>Gossypium</taxon>
    </lineage>
</organism>
<evidence type="ECO:0000256" key="1">
    <source>
        <dbReference type="SAM" id="MobiDB-lite"/>
    </source>
</evidence>
<protein>
    <submittedName>
        <fullName evidence="2">Uncharacterized protein</fullName>
    </submittedName>
</protein>
<feature type="compositionally biased region" description="Basic and acidic residues" evidence="1">
    <location>
        <begin position="177"/>
        <end position="191"/>
    </location>
</feature>
<gene>
    <name evidence="2" type="ORF">Goshw_015144</name>
</gene>
<feature type="region of interest" description="Disordered" evidence="1">
    <location>
        <begin position="214"/>
        <end position="233"/>
    </location>
</feature>
<feature type="region of interest" description="Disordered" evidence="1">
    <location>
        <begin position="1"/>
        <end position="21"/>
    </location>
</feature>
<dbReference type="Pfam" id="PF05623">
    <property type="entry name" value="DUF789"/>
    <property type="match status" value="1"/>
</dbReference>
<feature type="compositionally biased region" description="Polar residues" evidence="1">
    <location>
        <begin position="220"/>
        <end position="232"/>
    </location>
</feature>
<dbReference type="InterPro" id="IPR008507">
    <property type="entry name" value="DUF789"/>
</dbReference>
<dbReference type="PANTHER" id="PTHR31343">
    <property type="entry name" value="T15D22.8"/>
    <property type="match status" value="1"/>
</dbReference>
<proteinExistence type="predicted"/>
<sequence length="403" mass="45355">MSNSGGFAVTRTHTEDRFYNPPAVRRQLQLLQQQQLERQQQQLHRTLQKELRRPLKDDSRVNSVDSLAESRTDLDESTLSAAQSSPEVACLTNLDRLMESVTPLVPARCFSEAKMRGWRTHEVNLRPYFCLGDLWECFSEWSVYGVGVPLLLNGSDSVKQYYVPSLSGIQLYVDQHRPRRASEDSDVESSRETSSAGSSDCEIDRRLKGGIDGAWEKHNSQGTSKPPTSSSSDEMENVKLMFVALTWMLVALIFLTQQVSSLASQFPDIRMYRSCDLLPASWISVAWYPIYRIPMGPTLQNLDASFLTFHSLSTHSQTVTGKNQLHSPASSSRKVCGFDASSQISLPVFGLASYKLRGSILTSNCSQEWQQASSLLHAADNWLHGLRVHLPDFQFFVSHNSKR</sequence>
<keyword evidence="3" id="KW-1185">Reference proteome</keyword>
<dbReference type="EMBL" id="JABFAF010000004">
    <property type="protein sequence ID" value="MBA0853240.1"/>
    <property type="molecule type" value="Genomic_DNA"/>
</dbReference>
<dbReference type="Proteomes" id="UP000593576">
    <property type="component" value="Unassembled WGS sequence"/>
</dbReference>
<name>A0A7J9L3D6_GOSSC</name>
<accession>A0A7J9L3D6</accession>
<evidence type="ECO:0000313" key="2">
    <source>
        <dbReference type="EMBL" id="MBA0853240.1"/>
    </source>
</evidence>
<dbReference type="AlphaFoldDB" id="A0A7J9L3D6"/>
<reference evidence="2 3" key="1">
    <citation type="journal article" date="2019" name="Genome Biol. Evol.">
        <title>Insights into the evolution of the New World diploid cottons (Gossypium, subgenus Houzingenia) based on genome sequencing.</title>
        <authorList>
            <person name="Grover C.E."/>
            <person name="Arick M.A. 2nd"/>
            <person name="Thrash A."/>
            <person name="Conover J.L."/>
            <person name="Sanders W.S."/>
            <person name="Peterson D.G."/>
            <person name="Frelichowski J.E."/>
            <person name="Scheffler J.A."/>
            <person name="Scheffler B.E."/>
            <person name="Wendel J.F."/>
        </authorList>
    </citation>
    <scope>NUCLEOTIDE SEQUENCE [LARGE SCALE GENOMIC DNA]</scope>
    <source>
        <strain evidence="2">1</strain>
        <tissue evidence="2">Leaf</tissue>
    </source>
</reference>